<dbReference type="SUPFAM" id="SSF109604">
    <property type="entry name" value="HD-domain/PDEase-like"/>
    <property type="match status" value="2"/>
</dbReference>
<dbReference type="EMBL" id="CP040428">
    <property type="protein sequence ID" value="QCT22513.1"/>
    <property type="molecule type" value="Genomic_DNA"/>
</dbReference>
<name>A0A4P8YQD9_9ENTR</name>
<dbReference type="InterPro" id="IPR037522">
    <property type="entry name" value="HD_GYP_dom"/>
</dbReference>
<organism evidence="3 4">
    <name type="scientific">Jejubacter calystegiae</name>
    <dbReference type="NCBI Taxonomy" id="2579935"/>
    <lineage>
        <taxon>Bacteria</taxon>
        <taxon>Pseudomonadati</taxon>
        <taxon>Pseudomonadota</taxon>
        <taxon>Gammaproteobacteria</taxon>
        <taxon>Enterobacterales</taxon>
        <taxon>Enterobacteriaceae</taxon>
        <taxon>Jejubacter</taxon>
    </lineage>
</organism>
<feature type="domain" description="HD" evidence="1">
    <location>
        <begin position="241"/>
        <end position="363"/>
    </location>
</feature>
<dbReference type="RefSeq" id="WP_138099021.1">
    <property type="nucleotide sequence ID" value="NZ_CP040428.1"/>
</dbReference>
<sequence length="411" mass="46965">MKIDINRALIAVSKTEENFTSTPSFHGINVGFMCYRLALTMGKPEPLCQKALICGLLHDCGVSSQDEIRRLLNDEVDVGVDSQHSIRGYRMLQECAPLRQFARPVQYHHGDWRRARDGGLTEEECFLSSIVNLCDRLDVACRKTRIFDLLQHGQESEIVIEPVYDYLIANSDCAAFYPGILAALHEMIEVDDFWFYFRAHYIETLILKQDLNALFPAQTRQYFIDIAQFFSRIVDNKSTYTYQHSRKVAELAFFIASKMGVDEAGRYQIFVAGLLHDVGKLFTDEEVLNKKGRLDNAEYKTIRRHVTDTRAILRYILDSEKVVTWAADHHERLDGSGYPLRKRAGQLALESRIMAVADVFQALCQHRPYRSSLPLEQAIAIVNDEASGGKLCPEVVAVFNQHVRECYRIAT</sequence>
<dbReference type="InterPro" id="IPR003607">
    <property type="entry name" value="HD/PDEase_dom"/>
</dbReference>
<dbReference type="KEGG" id="izh:FEM41_24180"/>
<dbReference type="CDD" id="cd00077">
    <property type="entry name" value="HDc"/>
    <property type="match status" value="2"/>
</dbReference>
<proteinExistence type="predicted"/>
<dbReference type="Pfam" id="PF01966">
    <property type="entry name" value="HD"/>
    <property type="match status" value="1"/>
</dbReference>
<dbReference type="PANTHER" id="PTHR43155:SF1">
    <property type="entry name" value="3'3'-CGAMP-SPECIFIC PHOSPHODIESTERASE 1"/>
    <property type="match status" value="1"/>
</dbReference>
<feature type="domain" description="HD-GYP" evidence="2">
    <location>
        <begin position="219"/>
        <end position="411"/>
    </location>
</feature>
<dbReference type="GO" id="GO:0008081">
    <property type="term" value="F:phosphoric diester hydrolase activity"/>
    <property type="evidence" value="ECO:0007669"/>
    <property type="project" value="UniProtKB-ARBA"/>
</dbReference>
<evidence type="ECO:0000259" key="2">
    <source>
        <dbReference type="PROSITE" id="PS51832"/>
    </source>
</evidence>
<evidence type="ECO:0000313" key="3">
    <source>
        <dbReference type="EMBL" id="QCT22513.1"/>
    </source>
</evidence>
<dbReference type="PROSITE" id="PS51831">
    <property type="entry name" value="HD"/>
    <property type="match status" value="1"/>
</dbReference>
<reference evidence="3 4" key="1">
    <citation type="submission" date="2019-05" db="EMBL/GenBank/DDBJ databases">
        <title>Complete genome sequence of Izhakiella calystegiae KSNA2, an endophyte isolated from beach morning glory (Calystegia soldanella).</title>
        <authorList>
            <person name="Jiang L."/>
            <person name="Jeong J.C."/>
            <person name="Kim C.Y."/>
            <person name="Kim D.H."/>
            <person name="Kim S.W."/>
            <person name="Lee j."/>
        </authorList>
    </citation>
    <scope>NUCLEOTIDE SEQUENCE [LARGE SCALE GENOMIC DNA]</scope>
    <source>
        <strain evidence="3 4">KSNA2</strain>
    </source>
</reference>
<accession>A0A4P8YQD9</accession>
<dbReference type="NCBIfam" id="TIGR00277">
    <property type="entry name" value="HDIG"/>
    <property type="match status" value="1"/>
</dbReference>
<keyword evidence="4" id="KW-1185">Reference proteome</keyword>
<dbReference type="PROSITE" id="PS51832">
    <property type="entry name" value="HD_GYP"/>
    <property type="match status" value="1"/>
</dbReference>
<dbReference type="SMART" id="SM00471">
    <property type="entry name" value="HDc"/>
    <property type="match status" value="2"/>
</dbReference>
<gene>
    <name evidence="3" type="ORF">FEM41_24180</name>
</gene>
<dbReference type="InterPro" id="IPR006674">
    <property type="entry name" value="HD_domain"/>
</dbReference>
<dbReference type="InterPro" id="IPR006675">
    <property type="entry name" value="HDIG_dom"/>
</dbReference>
<evidence type="ECO:0000313" key="4">
    <source>
        <dbReference type="Proteomes" id="UP000302163"/>
    </source>
</evidence>
<protein>
    <submittedName>
        <fullName evidence="3">HD domain-containing protein</fullName>
    </submittedName>
</protein>
<dbReference type="AlphaFoldDB" id="A0A4P8YQD9"/>
<dbReference type="Gene3D" id="1.10.3210.10">
    <property type="entry name" value="Hypothetical protein af1432"/>
    <property type="match status" value="2"/>
</dbReference>
<evidence type="ECO:0000259" key="1">
    <source>
        <dbReference type="PROSITE" id="PS51831"/>
    </source>
</evidence>
<dbReference type="OrthoDB" id="9764808at2"/>
<dbReference type="Proteomes" id="UP000302163">
    <property type="component" value="Chromosome"/>
</dbReference>
<dbReference type="PANTHER" id="PTHR43155">
    <property type="entry name" value="CYCLIC DI-GMP PHOSPHODIESTERASE PA4108-RELATED"/>
    <property type="match status" value="1"/>
</dbReference>
<dbReference type="Pfam" id="PF13487">
    <property type="entry name" value="HD_5"/>
    <property type="match status" value="1"/>
</dbReference>